<comment type="caution">
    <text evidence="2">The sequence shown here is derived from an EMBL/GenBank/DDBJ whole genome shotgun (WGS) entry which is preliminary data.</text>
</comment>
<dbReference type="SUPFAM" id="SSF56112">
    <property type="entry name" value="Protein kinase-like (PK-like)"/>
    <property type="match status" value="1"/>
</dbReference>
<feature type="domain" description="Aminoglycoside phosphotransferase" evidence="1">
    <location>
        <begin position="32"/>
        <end position="253"/>
    </location>
</feature>
<organism evidence="2 3">
    <name type="scientific">Nocardioides agariphilus</name>
    <dbReference type="NCBI Taxonomy" id="433664"/>
    <lineage>
        <taxon>Bacteria</taxon>
        <taxon>Bacillati</taxon>
        <taxon>Actinomycetota</taxon>
        <taxon>Actinomycetes</taxon>
        <taxon>Propionibacteriales</taxon>
        <taxon>Nocardioidaceae</taxon>
        <taxon>Nocardioides</taxon>
    </lineage>
</organism>
<reference evidence="2" key="1">
    <citation type="submission" date="2020-11" db="EMBL/GenBank/DDBJ databases">
        <title>Nocardioides cynanchi sp. nov., isolated from soil of rhizosphere of Cynanchum wilfordii.</title>
        <authorList>
            <person name="Lee J.-S."/>
            <person name="Suh M.K."/>
            <person name="Kim J.-S."/>
        </authorList>
    </citation>
    <scope>NUCLEOTIDE SEQUENCE</scope>
    <source>
        <strain evidence="2">KCTC 19276</strain>
    </source>
</reference>
<evidence type="ECO:0000313" key="3">
    <source>
        <dbReference type="Proteomes" id="UP000660668"/>
    </source>
</evidence>
<keyword evidence="3" id="KW-1185">Reference proteome</keyword>
<dbReference type="EMBL" id="JADKPO010000035">
    <property type="protein sequence ID" value="MBF4769963.1"/>
    <property type="molecule type" value="Genomic_DNA"/>
</dbReference>
<dbReference type="InterPro" id="IPR011009">
    <property type="entry name" value="Kinase-like_dom_sf"/>
</dbReference>
<dbReference type="Proteomes" id="UP000660668">
    <property type="component" value="Unassembled WGS sequence"/>
</dbReference>
<accession>A0A930YK80</accession>
<dbReference type="AlphaFoldDB" id="A0A930YK80"/>
<dbReference type="Pfam" id="PF01636">
    <property type="entry name" value="APH"/>
    <property type="match status" value="1"/>
</dbReference>
<dbReference type="InterPro" id="IPR002575">
    <property type="entry name" value="Aminoglycoside_PTrfase"/>
</dbReference>
<evidence type="ECO:0000259" key="1">
    <source>
        <dbReference type="Pfam" id="PF01636"/>
    </source>
</evidence>
<sequence length="316" mass="34139">MNRQLAAQVADRFDLGPDARPEVEAVRGEQGQVRRLITARGTYAVKESFGSADSVDPDEAQLSAQFQVACHDAGVACPRPLPDRDGRFLAVIEGVPIRVQTWVEVTDADNSIDPVAVGNVLATLHRVVVPAAAPPHGWGTEPVGRTEWRALVKAAKGAGAPFAARLDALTPALLAMEELLTPMVGVQWCHLDLWADNLRLGPDGQACVVDFDNAGAGDPTRELAMVLFEFARTSRDRAERLVSAYVDAGGPGRVTRAQDFGLTIAQLHHILRYQVLGWLAARDPEARARAHAGVAEFVDDPFLPEDVERILGWLSP</sequence>
<proteinExistence type="predicted"/>
<evidence type="ECO:0000313" key="2">
    <source>
        <dbReference type="EMBL" id="MBF4769963.1"/>
    </source>
</evidence>
<dbReference type="RefSeq" id="WP_194698108.1">
    <property type="nucleotide sequence ID" value="NZ_JADKPO010000035.1"/>
</dbReference>
<protein>
    <submittedName>
        <fullName evidence="2">Phosphotransferase</fullName>
    </submittedName>
</protein>
<dbReference type="Gene3D" id="3.90.1200.10">
    <property type="match status" value="1"/>
</dbReference>
<name>A0A930YK80_9ACTN</name>
<gene>
    <name evidence="2" type="ORF">ISU10_19500</name>
</gene>